<keyword evidence="2" id="KW-0238">DNA-binding</keyword>
<evidence type="ECO:0000256" key="1">
    <source>
        <dbReference type="ARBA" id="ARBA00023015"/>
    </source>
</evidence>
<dbReference type="Gene3D" id="1.10.10.60">
    <property type="entry name" value="Homeodomain-like"/>
    <property type="match status" value="1"/>
</dbReference>
<evidence type="ECO:0000256" key="3">
    <source>
        <dbReference type="ARBA" id="ARBA00023163"/>
    </source>
</evidence>
<dbReference type="Pfam" id="PF02311">
    <property type="entry name" value="AraC_binding"/>
    <property type="match status" value="1"/>
</dbReference>
<dbReference type="GO" id="GO:0003700">
    <property type="term" value="F:DNA-binding transcription factor activity"/>
    <property type="evidence" value="ECO:0007669"/>
    <property type="project" value="InterPro"/>
</dbReference>
<dbReference type="OrthoDB" id="2585681at2"/>
<dbReference type="AlphaFoldDB" id="A0A4R0Q6A0"/>
<dbReference type="Gene3D" id="2.60.120.10">
    <property type="entry name" value="Jelly Rolls"/>
    <property type="match status" value="1"/>
</dbReference>
<dbReference type="SMART" id="SM00342">
    <property type="entry name" value="HTH_ARAC"/>
    <property type="match status" value="1"/>
</dbReference>
<evidence type="ECO:0000313" key="6">
    <source>
        <dbReference type="Proteomes" id="UP000293925"/>
    </source>
</evidence>
<feature type="domain" description="HTH araC/xylS-type" evidence="4">
    <location>
        <begin position="189"/>
        <end position="287"/>
    </location>
</feature>
<dbReference type="EMBL" id="SJSO01000003">
    <property type="protein sequence ID" value="TCD28709.1"/>
    <property type="molecule type" value="Genomic_DNA"/>
</dbReference>
<evidence type="ECO:0000313" key="5">
    <source>
        <dbReference type="EMBL" id="TCD28709.1"/>
    </source>
</evidence>
<proteinExistence type="predicted"/>
<keyword evidence="3" id="KW-0804">Transcription</keyword>
<evidence type="ECO:0000259" key="4">
    <source>
        <dbReference type="PROSITE" id="PS01124"/>
    </source>
</evidence>
<dbReference type="PANTHER" id="PTHR43280">
    <property type="entry name" value="ARAC-FAMILY TRANSCRIPTIONAL REGULATOR"/>
    <property type="match status" value="1"/>
</dbReference>
<evidence type="ECO:0000256" key="2">
    <source>
        <dbReference type="ARBA" id="ARBA00023125"/>
    </source>
</evidence>
<dbReference type="InterPro" id="IPR037923">
    <property type="entry name" value="HTH-like"/>
</dbReference>
<dbReference type="InterPro" id="IPR018060">
    <property type="entry name" value="HTH_AraC"/>
</dbReference>
<dbReference type="SUPFAM" id="SSF51215">
    <property type="entry name" value="Regulatory protein AraC"/>
    <property type="match status" value="1"/>
</dbReference>
<keyword evidence="1" id="KW-0805">Transcription regulation</keyword>
<organism evidence="5 6">
    <name type="scientific">Pedobacter psychrodurus</name>
    <dbReference type="NCBI Taxonomy" id="2530456"/>
    <lineage>
        <taxon>Bacteria</taxon>
        <taxon>Pseudomonadati</taxon>
        <taxon>Bacteroidota</taxon>
        <taxon>Sphingobacteriia</taxon>
        <taxon>Sphingobacteriales</taxon>
        <taxon>Sphingobacteriaceae</taxon>
        <taxon>Pedobacter</taxon>
    </lineage>
</organism>
<gene>
    <name evidence="5" type="ORF">EZ456_04825</name>
</gene>
<dbReference type="InterPro" id="IPR014710">
    <property type="entry name" value="RmlC-like_jellyroll"/>
</dbReference>
<dbReference type="GO" id="GO:0043565">
    <property type="term" value="F:sequence-specific DNA binding"/>
    <property type="evidence" value="ECO:0007669"/>
    <property type="project" value="InterPro"/>
</dbReference>
<dbReference type="InterPro" id="IPR003313">
    <property type="entry name" value="AraC-bd"/>
</dbReference>
<dbReference type="Pfam" id="PF12833">
    <property type="entry name" value="HTH_18"/>
    <property type="match status" value="1"/>
</dbReference>
<keyword evidence="6" id="KW-1185">Reference proteome</keyword>
<reference evidence="5 6" key="1">
    <citation type="submission" date="2019-02" db="EMBL/GenBank/DDBJ databases">
        <title>Pedobacter sp. RP-3-21 sp. nov., isolated from Arctic soil.</title>
        <authorList>
            <person name="Dahal R.H."/>
        </authorList>
    </citation>
    <scope>NUCLEOTIDE SEQUENCE [LARGE SCALE GENOMIC DNA]</scope>
    <source>
        <strain evidence="5 6">RP-3-21</strain>
    </source>
</reference>
<accession>A0A4R0Q6A0</accession>
<dbReference type="SUPFAM" id="SSF46689">
    <property type="entry name" value="Homeodomain-like"/>
    <property type="match status" value="1"/>
</dbReference>
<dbReference type="RefSeq" id="WP_131527837.1">
    <property type="nucleotide sequence ID" value="NZ_SJSO01000003.1"/>
</dbReference>
<comment type="caution">
    <text evidence="5">The sequence shown here is derived from an EMBL/GenBank/DDBJ whole genome shotgun (WGS) entry which is preliminary data.</text>
</comment>
<dbReference type="PANTHER" id="PTHR43280:SF32">
    <property type="entry name" value="TRANSCRIPTIONAL REGULATORY PROTEIN"/>
    <property type="match status" value="1"/>
</dbReference>
<name>A0A4R0Q6A0_9SPHI</name>
<dbReference type="InterPro" id="IPR009057">
    <property type="entry name" value="Homeodomain-like_sf"/>
</dbReference>
<sequence length="290" mass="33888">MSEIKTFNFTPISNERQQVHTISFSERIRRGKEGVLKPHRTNFYILLFVTEGSSHHLIDFKIHKIDKGDFFIIRPGQVHAFFQSKDLDGTIIAFTEEFLLNKSHYSFFSENSRLLKELSFGSPFHLHCDQEKINVLTQMIQQELANVYNELQENILQNQISSLILYLLRIKRGSQNLSPKKSKESLYASQFKSLIERFHGKQYTVTQYANELGISVRSLQKISELHLGKQPKTVIQECLLLESKRMLVNPMLLVKEIAYDLGFREPTNFTKFFKKFAKMSPEQFRKSLSD</sequence>
<dbReference type="Proteomes" id="UP000293925">
    <property type="component" value="Unassembled WGS sequence"/>
</dbReference>
<protein>
    <submittedName>
        <fullName evidence="5">Helix-turn-helix domain-containing protein</fullName>
    </submittedName>
</protein>
<dbReference type="PROSITE" id="PS01124">
    <property type="entry name" value="HTH_ARAC_FAMILY_2"/>
    <property type="match status" value="1"/>
</dbReference>